<dbReference type="AlphaFoldDB" id="A0A1F4NQM8"/>
<evidence type="ECO:0000313" key="8">
    <source>
        <dbReference type="EMBL" id="OGB73588.1"/>
    </source>
</evidence>
<dbReference type="InterPro" id="IPR036510">
    <property type="entry name" value="Ribosomal_bS20_sf"/>
</dbReference>
<keyword evidence="3 6" id="KW-0689">Ribosomal protein</keyword>
<comment type="function">
    <text evidence="6">Binds directly to 16S ribosomal RNA.</text>
</comment>
<evidence type="ECO:0000256" key="6">
    <source>
        <dbReference type="HAMAP-Rule" id="MF_00500"/>
    </source>
</evidence>
<gene>
    <name evidence="6" type="primary">rpsT</name>
    <name evidence="8" type="ORF">A3K51_01945</name>
</gene>
<evidence type="ECO:0000256" key="2">
    <source>
        <dbReference type="ARBA" id="ARBA00022884"/>
    </source>
</evidence>
<keyword evidence="4 6" id="KW-0687">Ribonucleoprotein</keyword>
<evidence type="ECO:0000256" key="1">
    <source>
        <dbReference type="ARBA" id="ARBA00022730"/>
    </source>
</evidence>
<evidence type="ECO:0000256" key="5">
    <source>
        <dbReference type="ARBA" id="ARBA00035136"/>
    </source>
</evidence>
<reference evidence="8 9" key="1">
    <citation type="journal article" date="2016" name="Nat. Commun.">
        <title>Thousands of microbial genomes shed light on interconnected biogeochemical processes in an aquifer system.</title>
        <authorList>
            <person name="Anantharaman K."/>
            <person name="Brown C.T."/>
            <person name="Hug L.A."/>
            <person name="Sharon I."/>
            <person name="Castelle C.J."/>
            <person name="Probst A.J."/>
            <person name="Thomas B.C."/>
            <person name="Singh A."/>
            <person name="Wilkins M.J."/>
            <person name="Karaoz U."/>
            <person name="Brodie E.L."/>
            <person name="Williams K.H."/>
            <person name="Hubbard S.S."/>
            <person name="Banfield J.F."/>
        </authorList>
    </citation>
    <scope>NUCLEOTIDE SEQUENCE [LARGE SCALE GENOMIC DNA]</scope>
</reference>
<proteinExistence type="inferred from homology"/>
<protein>
    <recommendedName>
        <fullName evidence="5 6">Small ribosomal subunit protein bS20</fullName>
    </recommendedName>
</protein>
<accession>A0A1F4NQM8</accession>
<dbReference type="SUPFAM" id="SSF46992">
    <property type="entry name" value="Ribosomal protein S20"/>
    <property type="match status" value="1"/>
</dbReference>
<dbReference type="Pfam" id="PF01649">
    <property type="entry name" value="Ribosomal_S20p"/>
    <property type="match status" value="1"/>
</dbReference>
<dbReference type="GO" id="GO:0006412">
    <property type="term" value="P:translation"/>
    <property type="evidence" value="ECO:0007669"/>
    <property type="project" value="UniProtKB-UniRule"/>
</dbReference>
<name>A0A1F4NQM8_UNCK3</name>
<feature type="region of interest" description="Disordered" evidence="7">
    <location>
        <begin position="1"/>
        <end position="23"/>
    </location>
</feature>
<comment type="caution">
    <text evidence="8">The sequence shown here is derived from an EMBL/GenBank/DDBJ whole genome shotgun (WGS) entry which is preliminary data.</text>
</comment>
<dbReference type="Gene3D" id="1.20.58.110">
    <property type="entry name" value="Ribosomal protein S20"/>
    <property type="match status" value="1"/>
</dbReference>
<evidence type="ECO:0000256" key="4">
    <source>
        <dbReference type="ARBA" id="ARBA00023274"/>
    </source>
</evidence>
<evidence type="ECO:0000313" key="9">
    <source>
        <dbReference type="Proteomes" id="UP000178085"/>
    </source>
</evidence>
<dbReference type="HAMAP" id="MF_00500">
    <property type="entry name" value="Ribosomal_bS20"/>
    <property type="match status" value="1"/>
</dbReference>
<dbReference type="GO" id="GO:0003735">
    <property type="term" value="F:structural constituent of ribosome"/>
    <property type="evidence" value="ECO:0007669"/>
    <property type="project" value="InterPro"/>
</dbReference>
<evidence type="ECO:0000256" key="7">
    <source>
        <dbReference type="SAM" id="MobiDB-lite"/>
    </source>
</evidence>
<evidence type="ECO:0000256" key="3">
    <source>
        <dbReference type="ARBA" id="ARBA00022980"/>
    </source>
</evidence>
<dbReference type="EMBL" id="METD01000001">
    <property type="protein sequence ID" value="OGB73588.1"/>
    <property type="molecule type" value="Genomic_DNA"/>
</dbReference>
<keyword evidence="2 6" id="KW-0694">RNA-binding</keyword>
<keyword evidence="1 6" id="KW-0699">rRNA-binding</keyword>
<dbReference type="GO" id="GO:0019843">
    <property type="term" value="F:rRNA binding"/>
    <property type="evidence" value="ECO:0007669"/>
    <property type="project" value="UniProtKB-UniRule"/>
</dbReference>
<dbReference type="NCBIfam" id="TIGR00029">
    <property type="entry name" value="S20"/>
    <property type="match status" value="1"/>
</dbReference>
<dbReference type="GO" id="GO:1990904">
    <property type="term" value="C:ribonucleoprotein complex"/>
    <property type="evidence" value="ECO:0007669"/>
    <property type="project" value="UniProtKB-KW"/>
</dbReference>
<dbReference type="Proteomes" id="UP000178085">
    <property type="component" value="Unassembled WGS sequence"/>
</dbReference>
<dbReference type="InterPro" id="IPR002583">
    <property type="entry name" value="Ribosomal_bS20"/>
</dbReference>
<sequence length="77" mass="8765">MPIIKSAKKQVRSSAKKRRLNATRRRTMKEAVKQVRTTPSAEKLRVAFKALDKAAKRGIVHRNKAARLKSRLSKAIK</sequence>
<organism evidence="8 9">
    <name type="scientific">candidate division Kazan bacterium RIFCSPLOWO2_01_FULL_45_19</name>
    <dbReference type="NCBI Taxonomy" id="1798538"/>
    <lineage>
        <taxon>Bacteria</taxon>
        <taxon>Bacteria division Kazan-3B-28</taxon>
    </lineage>
</organism>
<comment type="similarity">
    <text evidence="6">Belongs to the bacterial ribosomal protein bS20 family.</text>
</comment>
<dbReference type="GO" id="GO:0005840">
    <property type="term" value="C:ribosome"/>
    <property type="evidence" value="ECO:0007669"/>
    <property type="project" value="UniProtKB-KW"/>
</dbReference>